<name>A0AAU7CGW2_9BACT</name>
<protein>
    <submittedName>
        <fullName evidence="4">Class I SAM-dependent methyltransferase</fullName>
        <ecNumber evidence="4">2.1.1.-</ecNumber>
    </submittedName>
</protein>
<keyword evidence="3" id="KW-0949">S-adenosyl-L-methionine</keyword>
<keyword evidence="1 4" id="KW-0489">Methyltransferase</keyword>
<dbReference type="Pfam" id="PF01596">
    <property type="entry name" value="Methyltransf_3"/>
    <property type="match status" value="1"/>
</dbReference>
<dbReference type="PANTHER" id="PTHR43167">
    <property type="entry name" value="PUTATIVE (AFU_ORTHOLOGUE AFUA_6G01830)-RELATED"/>
    <property type="match status" value="1"/>
</dbReference>
<dbReference type="CDD" id="cd02440">
    <property type="entry name" value="AdoMet_MTases"/>
    <property type="match status" value="1"/>
</dbReference>
<dbReference type="PANTHER" id="PTHR43167:SF1">
    <property type="entry name" value="PUTATIVE (AFU_ORTHOLOGUE AFUA_6G01830)-RELATED"/>
    <property type="match status" value="1"/>
</dbReference>
<dbReference type="GO" id="GO:0008171">
    <property type="term" value="F:O-methyltransferase activity"/>
    <property type="evidence" value="ECO:0007669"/>
    <property type="project" value="InterPro"/>
</dbReference>
<proteinExistence type="predicted"/>
<dbReference type="SUPFAM" id="SSF53335">
    <property type="entry name" value="S-adenosyl-L-methionine-dependent methyltransferases"/>
    <property type="match status" value="1"/>
</dbReference>
<dbReference type="RefSeq" id="WP_406697042.1">
    <property type="nucleotide sequence ID" value="NZ_CP155447.1"/>
</dbReference>
<evidence type="ECO:0000256" key="1">
    <source>
        <dbReference type="ARBA" id="ARBA00022603"/>
    </source>
</evidence>
<dbReference type="PROSITE" id="PS51682">
    <property type="entry name" value="SAM_OMT_I"/>
    <property type="match status" value="1"/>
</dbReference>
<dbReference type="AlphaFoldDB" id="A0AAU7CGW2"/>
<evidence type="ECO:0000313" key="4">
    <source>
        <dbReference type="EMBL" id="XBH04288.1"/>
    </source>
</evidence>
<dbReference type="Gene3D" id="3.40.50.150">
    <property type="entry name" value="Vaccinia Virus protein VP39"/>
    <property type="match status" value="1"/>
</dbReference>
<reference evidence="4" key="1">
    <citation type="submission" date="2024-05" db="EMBL/GenBank/DDBJ databases">
        <title>Planctomycetes of the genus Singulisphaera possess chitinolytic capabilities.</title>
        <authorList>
            <person name="Ivanova A."/>
        </authorList>
    </citation>
    <scope>NUCLEOTIDE SEQUENCE</scope>
    <source>
        <strain evidence="4">Ch08T</strain>
    </source>
</reference>
<evidence type="ECO:0000256" key="3">
    <source>
        <dbReference type="ARBA" id="ARBA00022691"/>
    </source>
</evidence>
<accession>A0AAU7CGW2</accession>
<dbReference type="InterPro" id="IPR002935">
    <property type="entry name" value="SAM_O-MeTrfase"/>
</dbReference>
<organism evidence="4">
    <name type="scientific">Singulisphaera sp. Ch08</name>
    <dbReference type="NCBI Taxonomy" id="3120278"/>
    <lineage>
        <taxon>Bacteria</taxon>
        <taxon>Pseudomonadati</taxon>
        <taxon>Planctomycetota</taxon>
        <taxon>Planctomycetia</taxon>
        <taxon>Isosphaerales</taxon>
        <taxon>Isosphaeraceae</taxon>
        <taxon>Singulisphaera</taxon>
    </lineage>
</organism>
<dbReference type="EC" id="2.1.1.-" evidence="4"/>
<gene>
    <name evidence="4" type="ORF">V5E97_39245</name>
</gene>
<evidence type="ECO:0000256" key="2">
    <source>
        <dbReference type="ARBA" id="ARBA00022679"/>
    </source>
</evidence>
<sequence length="193" mass="20987">MFPGQIQRVVDQVDRLRESVDDHWQIPRDEAALLTQLVRLGRCVSICEIGASYGFSTLHLAAAALENGGHVHSLEQDPKKVAATTRHLKEAGLDGVATVHPGDARDTLEGMKPGLAFDFVFIDAQKSQSFEYLDAIWPLLAPTATIVTDNTTTHAEELASFVAHLRSRPGVVSCHVPVGNGFELTIRRAELPG</sequence>
<dbReference type="GO" id="GO:0032259">
    <property type="term" value="P:methylation"/>
    <property type="evidence" value="ECO:0007669"/>
    <property type="project" value="UniProtKB-KW"/>
</dbReference>
<dbReference type="InterPro" id="IPR029063">
    <property type="entry name" value="SAM-dependent_MTases_sf"/>
</dbReference>
<keyword evidence="2 4" id="KW-0808">Transferase</keyword>
<dbReference type="EMBL" id="CP155447">
    <property type="protein sequence ID" value="XBH04288.1"/>
    <property type="molecule type" value="Genomic_DNA"/>
</dbReference>